<evidence type="ECO:0000313" key="1">
    <source>
        <dbReference type="EMBL" id="MBC8569182.1"/>
    </source>
</evidence>
<dbReference type="Proteomes" id="UP000610862">
    <property type="component" value="Unassembled WGS sequence"/>
</dbReference>
<protein>
    <submittedName>
        <fullName evidence="1">Spore coat associated protein CotJA</fullName>
    </submittedName>
</protein>
<dbReference type="AlphaFoldDB" id="A0A926E8B5"/>
<organism evidence="1 2">
    <name type="scientific">Lentihominibacter hominis</name>
    <dbReference type="NCBI Taxonomy" id="2763645"/>
    <lineage>
        <taxon>Bacteria</taxon>
        <taxon>Bacillati</taxon>
        <taxon>Bacillota</taxon>
        <taxon>Clostridia</taxon>
        <taxon>Peptostreptococcales</taxon>
        <taxon>Anaerovoracaceae</taxon>
        <taxon>Lentihominibacter</taxon>
    </lineage>
</organism>
<dbReference type="InterPro" id="IPR020256">
    <property type="entry name" value="Spore_coat_CotJA"/>
</dbReference>
<comment type="caution">
    <text evidence="1">The sequence shown here is derived from an EMBL/GenBank/DDBJ whole genome shotgun (WGS) entry which is preliminary data.</text>
</comment>
<dbReference type="EMBL" id="JACRTA010000003">
    <property type="protein sequence ID" value="MBC8569182.1"/>
    <property type="molecule type" value="Genomic_DNA"/>
</dbReference>
<proteinExistence type="predicted"/>
<reference evidence="1" key="1">
    <citation type="submission" date="2020-08" db="EMBL/GenBank/DDBJ databases">
        <title>Genome public.</title>
        <authorList>
            <person name="Liu C."/>
            <person name="Sun Q."/>
        </authorList>
    </citation>
    <scope>NUCLEOTIDE SEQUENCE</scope>
    <source>
        <strain evidence="1">NSJ-24</strain>
    </source>
</reference>
<keyword evidence="2" id="KW-1185">Reference proteome</keyword>
<gene>
    <name evidence="1" type="ORF">H8692_10475</name>
</gene>
<accession>A0A926E8B5</accession>
<dbReference type="Pfam" id="PF11007">
    <property type="entry name" value="CotJA"/>
    <property type="match status" value="1"/>
</dbReference>
<sequence length="38" mass="4407">MTYTPMQPWENLYDLTNGLRRGTIFPSLDLSFSGGDRR</sequence>
<name>A0A926E8B5_9FIRM</name>
<evidence type="ECO:0000313" key="2">
    <source>
        <dbReference type="Proteomes" id="UP000610862"/>
    </source>
</evidence>